<dbReference type="SUPFAM" id="SSF53092">
    <property type="entry name" value="Creatinase/prolidase N-terminal domain"/>
    <property type="match status" value="1"/>
</dbReference>
<reference evidence="16 17" key="1">
    <citation type="submission" date="2024-09" db="EMBL/GenBank/DDBJ databases">
        <title>Rethinking Asexuality: The Enigmatic Case of Functional Sexual Genes in Lepraria (Stereocaulaceae).</title>
        <authorList>
            <person name="Doellman M."/>
            <person name="Sun Y."/>
            <person name="Barcenas-Pena A."/>
            <person name="Lumbsch H.T."/>
            <person name="Grewe F."/>
        </authorList>
    </citation>
    <scope>NUCLEOTIDE SEQUENCE [LARGE SCALE GENOMIC DNA]</scope>
    <source>
        <strain evidence="16 17">Mercado 3170</strain>
    </source>
</reference>
<dbReference type="EC" id="3.4.11.9" evidence="5"/>
<dbReference type="CDD" id="cd01087">
    <property type="entry name" value="Prolidase"/>
    <property type="match status" value="1"/>
</dbReference>
<keyword evidence="6" id="KW-0031">Aminopeptidase</keyword>
<accession>A0ABR3ZZB1</accession>
<dbReference type="InterPro" id="IPR000994">
    <property type="entry name" value="Pept_M24"/>
</dbReference>
<keyword evidence="7" id="KW-0645">Protease</keyword>
<dbReference type="Gene3D" id="3.40.350.10">
    <property type="entry name" value="Creatinase/prolidase N-terminal domain"/>
    <property type="match status" value="1"/>
</dbReference>
<feature type="domain" description="Aminopeptidase P N-terminal" evidence="15">
    <location>
        <begin position="18"/>
        <end position="141"/>
    </location>
</feature>
<evidence type="ECO:0000256" key="14">
    <source>
        <dbReference type="RuleBase" id="RU000590"/>
    </source>
</evidence>
<dbReference type="InterPro" id="IPR052433">
    <property type="entry name" value="X-Pro_dipept-like"/>
</dbReference>
<comment type="similarity">
    <text evidence="4 14">Belongs to the peptidase M24B family.</text>
</comment>
<dbReference type="Pfam" id="PF05195">
    <property type="entry name" value="AMP_N"/>
    <property type="match status" value="1"/>
</dbReference>
<evidence type="ECO:0000256" key="7">
    <source>
        <dbReference type="ARBA" id="ARBA00022670"/>
    </source>
</evidence>
<gene>
    <name evidence="16" type="ORF">N7G274_008622</name>
</gene>
<organism evidence="16 17">
    <name type="scientific">Stereocaulon virgatum</name>
    <dbReference type="NCBI Taxonomy" id="373712"/>
    <lineage>
        <taxon>Eukaryota</taxon>
        <taxon>Fungi</taxon>
        <taxon>Dikarya</taxon>
        <taxon>Ascomycota</taxon>
        <taxon>Pezizomycotina</taxon>
        <taxon>Lecanoromycetes</taxon>
        <taxon>OSLEUM clade</taxon>
        <taxon>Lecanoromycetidae</taxon>
        <taxon>Lecanorales</taxon>
        <taxon>Lecanorineae</taxon>
        <taxon>Stereocaulaceae</taxon>
        <taxon>Stereocaulon</taxon>
    </lineage>
</organism>
<dbReference type="PANTHER" id="PTHR43226">
    <property type="entry name" value="XAA-PRO AMINOPEPTIDASE 3"/>
    <property type="match status" value="1"/>
</dbReference>
<proteinExistence type="inferred from homology"/>
<sequence>MAQSDFRITLSGGGVKKYPAKLHARNVARHLGVSEGLIFLPGQHMLYIEDSDMFYPFRQRKQFYYMSGVNELDCYMTYDIEKDHSILYIPPVTLETKVWFGKGFTVEEARERYDFDTVILSTCMREFFHHWFRHNIQKKVYILHKDQSLHGIIDSSIQPNYDTSSLLPALETSRIIKDHDEITAIRHAIKISSIAHRTILHHITTLKSEAEVHAFYLDVCIAHGTQLQAYPPIVGSGSNASVLHYFDNNDSLKGKSLVCMDAGAEWECYASDITRTFPLAANGWPSKETAEIYALVEEMQERCIAMLGPGVRYVDAFFLANRIATEGLMSLGIFKGEDVEEVLESQVIRTMFPHGLGHHLGLDVHDVRSINIFEHNSRGRRVNDEDFRMQHAPCTKEAALLEPGMVVTVEPGIYFNEFALKGYLEDSHFAKYIDEEVLDRYMHVGGVRIEDDILITKDGYENLTLAPKGKEMLDIIRDGARCKHGEECKNRGTSIG</sequence>
<dbReference type="PANTHER" id="PTHR43226:SF3">
    <property type="entry name" value="XAA-PRO AMINOPEPTIDASE AN0832-RELATED"/>
    <property type="match status" value="1"/>
</dbReference>
<dbReference type="PROSITE" id="PS00491">
    <property type="entry name" value="PROLINE_PEPTIDASE"/>
    <property type="match status" value="1"/>
</dbReference>
<dbReference type="Gene3D" id="3.90.230.10">
    <property type="entry name" value="Creatinase/methionine aminopeptidase superfamily"/>
    <property type="match status" value="1"/>
</dbReference>
<keyword evidence="8 14" id="KW-0479">Metal-binding</keyword>
<dbReference type="SUPFAM" id="SSF55920">
    <property type="entry name" value="Creatinase/aminopeptidase"/>
    <property type="match status" value="1"/>
</dbReference>
<dbReference type="SMART" id="SM01011">
    <property type="entry name" value="AMP_N"/>
    <property type="match status" value="1"/>
</dbReference>
<name>A0ABR3ZZB1_9LECA</name>
<evidence type="ECO:0000256" key="5">
    <source>
        <dbReference type="ARBA" id="ARBA00012574"/>
    </source>
</evidence>
<evidence type="ECO:0000256" key="4">
    <source>
        <dbReference type="ARBA" id="ARBA00008766"/>
    </source>
</evidence>
<evidence type="ECO:0000256" key="6">
    <source>
        <dbReference type="ARBA" id="ARBA00022438"/>
    </source>
</evidence>
<keyword evidence="9" id="KW-0378">Hydrolase</keyword>
<evidence type="ECO:0000313" key="17">
    <source>
        <dbReference type="Proteomes" id="UP001590950"/>
    </source>
</evidence>
<comment type="function">
    <text evidence="3">Catalyzes the removal of a penultimate prolyl residue from the N-termini of peptides.</text>
</comment>
<dbReference type="InterPro" id="IPR029149">
    <property type="entry name" value="Creatin/AminoP/Spt16_N"/>
</dbReference>
<evidence type="ECO:0000256" key="8">
    <source>
        <dbReference type="ARBA" id="ARBA00022723"/>
    </source>
</evidence>
<protein>
    <recommendedName>
        <fullName evidence="5">Xaa-Pro aminopeptidase</fullName>
        <ecNumber evidence="5">3.4.11.9</ecNumber>
    </recommendedName>
    <alternativeName>
        <fullName evidence="12">Aminoacylproline aminopeptidase</fullName>
    </alternativeName>
    <alternativeName>
        <fullName evidence="13">Prolidase</fullName>
    </alternativeName>
</protein>
<evidence type="ECO:0000256" key="12">
    <source>
        <dbReference type="ARBA" id="ARBA00030849"/>
    </source>
</evidence>
<evidence type="ECO:0000256" key="9">
    <source>
        <dbReference type="ARBA" id="ARBA00022801"/>
    </source>
</evidence>
<dbReference type="Proteomes" id="UP001590950">
    <property type="component" value="Unassembled WGS sequence"/>
</dbReference>
<evidence type="ECO:0000313" key="16">
    <source>
        <dbReference type="EMBL" id="KAL2038574.1"/>
    </source>
</evidence>
<evidence type="ECO:0000259" key="15">
    <source>
        <dbReference type="SMART" id="SM01011"/>
    </source>
</evidence>
<evidence type="ECO:0000256" key="2">
    <source>
        <dbReference type="ARBA" id="ARBA00001936"/>
    </source>
</evidence>
<dbReference type="InterPro" id="IPR036005">
    <property type="entry name" value="Creatinase/aminopeptidase-like"/>
</dbReference>
<comment type="cofactor">
    <cofactor evidence="2">
        <name>Mn(2+)</name>
        <dbReference type="ChEBI" id="CHEBI:29035"/>
    </cofactor>
</comment>
<dbReference type="InterPro" id="IPR001131">
    <property type="entry name" value="Peptidase_M24B_aminopep-P_CS"/>
</dbReference>
<evidence type="ECO:0000256" key="1">
    <source>
        <dbReference type="ARBA" id="ARBA00001424"/>
    </source>
</evidence>
<evidence type="ECO:0000256" key="11">
    <source>
        <dbReference type="ARBA" id="ARBA00023211"/>
    </source>
</evidence>
<keyword evidence="11" id="KW-0464">Manganese</keyword>
<keyword evidence="10" id="KW-0482">Metalloprotease</keyword>
<evidence type="ECO:0000256" key="3">
    <source>
        <dbReference type="ARBA" id="ARBA00002443"/>
    </source>
</evidence>
<dbReference type="InterPro" id="IPR007865">
    <property type="entry name" value="Aminopep_P_N"/>
</dbReference>
<dbReference type="EMBL" id="JBEFKJ010000031">
    <property type="protein sequence ID" value="KAL2038574.1"/>
    <property type="molecule type" value="Genomic_DNA"/>
</dbReference>
<evidence type="ECO:0000256" key="13">
    <source>
        <dbReference type="ARBA" id="ARBA00032413"/>
    </source>
</evidence>
<keyword evidence="17" id="KW-1185">Reference proteome</keyword>
<comment type="caution">
    <text evidence="16">The sequence shown here is derived from an EMBL/GenBank/DDBJ whole genome shotgun (WGS) entry which is preliminary data.</text>
</comment>
<evidence type="ECO:0000256" key="10">
    <source>
        <dbReference type="ARBA" id="ARBA00023049"/>
    </source>
</evidence>
<comment type="catalytic activity">
    <reaction evidence="1">
        <text>Release of any N-terminal amino acid, including proline, that is linked to proline, even from a dipeptide or tripeptide.</text>
        <dbReference type="EC" id="3.4.11.9"/>
    </reaction>
</comment>
<dbReference type="Pfam" id="PF00557">
    <property type="entry name" value="Peptidase_M24"/>
    <property type="match status" value="1"/>
</dbReference>